<keyword evidence="5" id="KW-1185">Reference proteome</keyword>
<evidence type="ECO:0000256" key="1">
    <source>
        <dbReference type="ARBA" id="ARBA00022737"/>
    </source>
</evidence>
<dbReference type="GO" id="GO:0006401">
    <property type="term" value="P:RNA catabolic process"/>
    <property type="evidence" value="ECO:0007669"/>
    <property type="project" value="InterPro"/>
</dbReference>
<feature type="repeat" description="TPR" evidence="3">
    <location>
        <begin position="733"/>
        <end position="766"/>
    </location>
</feature>
<dbReference type="PANTHER" id="PTHR15704:SF7">
    <property type="entry name" value="SUPERKILLER COMPLEX PROTEIN 3"/>
    <property type="match status" value="1"/>
</dbReference>
<dbReference type="HOGENOM" id="CLU_001688_1_0_1"/>
<evidence type="ECO:0000256" key="3">
    <source>
        <dbReference type="PROSITE-ProRule" id="PRU00339"/>
    </source>
</evidence>
<dbReference type="Proteomes" id="UP000054166">
    <property type="component" value="Unassembled WGS sequence"/>
</dbReference>
<sequence>MSSFVKTKLKNAREALGKKEYEAAREAATQVLEYEPENYNANVFLGLALLELGQLGGSEQAYQKAINSQPDQLLAWQGISKFYERTEQWDKYVETLEHLMHHFSRSNDATKTAETLQKIIDFRRERGSRSQLASALEYLLPGSSLYLVLSTLPLPNPTNPTSTTIFATQEAVHNSLPILEEIIALVEKDEDETVRKEIDKRRTRMNAPGLEELKKEVGREIWGASKLPRLYDEVLNHSTTPDDLRRIIESKLLRHKQQFLHALPRSMSSVKTQIATEVDTLVNGAVLLGIPDELAWTIFIEGMDSASINGYDFTSLRHFTRLFPSLPLTNLLKGYFTYIGAPLPREDEDDGEPLAIQPGEDAFDMILDAFTTLSGSIFATRIVADLYFQEEDYQNAIRLAESGLELVMKSETDNAKRLTQVRKAFNVILAASLVHFYPPKHHSRALGIIERVLVLDPNNTSCLMGRGYVLQYIDKWVEAGTLFAKVAQLIPEDLEIGLRAKEEHAWCQFHARHIENGVAGLKNVLDILDSIDGRDLDKARCLWRLGKCHWEMGNNQRDDAYKCFIMALKRNSTYAPAFTSLGIYYAEFISPPDPTRASKCFQKAFELDPREAYAARRLAEGFAEEQEWDLVDVVARRTIDGEGGLDAGMKDGDAVVTGRYLPTNAWAWKAVGVVELVRKNYPPAIQAFQVALRANPDEQLLWLRLGEAYSKAGRHSAALKALYRAHELSADDWICTYFIGEVHSQMGKFHDAIEAFESILTKRPSEVGVLMSLAQTNLDLGRDEMSTGFLARAEQSFGACVQVAVRAIRETPGFRSLAWKTAADAIFHLSRRTSFVDAVNVRALLEDVASLITSNISERLSGLLVLPSLEGDSPVGGRQALEVAIMAYDYRISLGSGESMTGSSWYDLGVALNCWSSQTTSREDHERAKKQATECLMNALREDAGNDIFWNALGSINFVAQPKTAQHAYIKALEIDSKSVVSWTNIGLLYLYHNDLQLANEALYRAQTLDPDYTLAWVGQGLVASANGHGTDARAMFEHAVGLTADIPEANLEYASQIFSSLSHISYGRPASYDAICPAFFVLDRYSKQRPDDATGLHLFGLVCERLGQINLGVDLIQRAISILEAIYEETEDPLVEQHFTMANSNLARLKLSALNYDGALESFESVLGLLPEDSSSSPDLILRAQAQFGSGLAQFKLGNLEEALSLLEAALESAGDNMLVRGQVTVLLAQTMWAIGTDEFKESAKAQLLECITTDPENLTAINALTGMGILTDDDSLIDAALSEILSLPVERRHQLDPRRDVDYLLIQHHLGQGDTAQALSVAQHAMFTEPSLPSPKRTLAYLALQQGQHDSALAVLASQTEDNLVDVRDSLALRAVAESINERRAQAQGEAVKSAQKAVMLAPWELRNWQSLAYVRSRSTE</sequence>
<dbReference type="SMART" id="SM00028">
    <property type="entry name" value="TPR"/>
    <property type="match status" value="12"/>
</dbReference>
<dbReference type="Gene3D" id="1.25.40.10">
    <property type="entry name" value="Tetratricopeptide repeat domain"/>
    <property type="match status" value="6"/>
</dbReference>
<dbReference type="EMBL" id="KN832970">
    <property type="protein sequence ID" value="KIM92011.1"/>
    <property type="molecule type" value="Genomic_DNA"/>
</dbReference>
<dbReference type="InterPro" id="IPR039226">
    <property type="entry name" value="Ski3/TTC37"/>
</dbReference>
<dbReference type="InterPro" id="IPR019734">
    <property type="entry name" value="TPR_rpt"/>
</dbReference>
<reference evidence="5" key="2">
    <citation type="submission" date="2015-01" db="EMBL/GenBank/DDBJ databases">
        <title>Evolutionary Origins and Diversification of the Mycorrhizal Mutualists.</title>
        <authorList>
            <consortium name="DOE Joint Genome Institute"/>
            <consortium name="Mycorrhizal Genomics Consortium"/>
            <person name="Kohler A."/>
            <person name="Kuo A."/>
            <person name="Nagy L.G."/>
            <person name="Floudas D."/>
            <person name="Copeland A."/>
            <person name="Barry K.W."/>
            <person name="Cichocki N."/>
            <person name="Veneault-Fourrey C."/>
            <person name="LaButti K."/>
            <person name="Lindquist E.A."/>
            <person name="Lipzen A."/>
            <person name="Lundell T."/>
            <person name="Morin E."/>
            <person name="Murat C."/>
            <person name="Riley R."/>
            <person name="Ohm R."/>
            <person name="Sun H."/>
            <person name="Tunlid A."/>
            <person name="Henrissat B."/>
            <person name="Grigoriev I.V."/>
            <person name="Hibbett D.S."/>
            <person name="Martin F."/>
        </authorList>
    </citation>
    <scope>NUCLEOTIDE SEQUENCE [LARGE SCALE GENOMIC DNA]</scope>
    <source>
        <strain evidence="5">F 1598</strain>
    </source>
</reference>
<feature type="repeat" description="TPR" evidence="3">
    <location>
        <begin position="665"/>
        <end position="698"/>
    </location>
</feature>
<organism evidence="4 5">
    <name type="scientific">Piloderma croceum (strain F 1598)</name>
    <dbReference type="NCBI Taxonomy" id="765440"/>
    <lineage>
        <taxon>Eukaryota</taxon>
        <taxon>Fungi</taxon>
        <taxon>Dikarya</taxon>
        <taxon>Basidiomycota</taxon>
        <taxon>Agaricomycotina</taxon>
        <taxon>Agaricomycetes</taxon>
        <taxon>Agaricomycetidae</taxon>
        <taxon>Atheliales</taxon>
        <taxon>Atheliaceae</taxon>
        <taxon>Piloderma</taxon>
    </lineage>
</organism>
<name>A0A0C3GNA0_PILCF</name>
<dbReference type="Pfam" id="PF13432">
    <property type="entry name" value="TPR_16"/>
    <property type="match status" value="4"/>
</dbReference>
<evidence type="ECO:0000256" key="2">
    <source>
        <dbReference type="ARBA" id="ARBA00022803"/>
    </source>
</evidence>
<evidence type="ECO:0000313" key="5">
    <source>
        <dbReference type="Proteomes" id="UP000054166"/>
    </source>
</evidence>
<keyword evidence="2 3" id="KW-0802">TPR repeat</keyword>
<dbReference type="FunCoup" id="A0A0C3GNA0">
    <property type="interactions" value="274"/>
</dbReference>
<feature type="repeat" description="TPR" evidence="3">
    <location>
        <begin position="699"/>
        <end position="732"/>
    </location>
</feature>
<proteinExistence type="predicted"/>
<dbReference type="PANTHER" id="PTHR15704">
    <property type="entry name" value="SUPERKILLER 3 PROTEIN-RELATED"/>
    <property type="match status" value="1"/>
</dbReference>
<reference evidence="4 5" key="1">
    <citation type="submission" date="2014-04" db="EMBL/GenBank/DDBJ databases">
        <authorList>
            <consortium name="DOE Joint Genome Institute"/>
            <person name="Kuo A."/>
            <person name="Tarkka M."/>
            <person name="Buscot F."/>
            <person name="Kohler A."/>
            <person name="Nagy L.G."/>
            <person name="Floudas D."/>
            <person name="Copeland A."/>
            <person name="Barry K.W."/>
            <person name="Cichocki N."/>
            <person name="Veneault-Fourrey C."/>
            <person name="LaButti K."/>
            <person name="Lindquist E.A."/>
            <person name="Lipzen A."/>
            <person name="Lundell T."/>
            <person name="Morin E."/>
            <person name="Murat C."/>
            <person name="Sun H."/>
            <person name="Tunlid A."/>
            <person name="Henrissat B."/>
            <person name="Grigoriev I.V."/>
            <person name="Hibbett D.S."/>
            <person name="Martin F."/>
            <person name="Nordberg H.P."/>
            <person name="Cantor M.N."/>
            <person name="Hua S.X."/>
        </authorList>
    </citation>
    <scope>NUCLEOTIDE SEQUENCE [LARGE SCALE GENOMIC DNA]</scope>
    <source>
        <strain evidence="4 5">F 1598</strain>
    </source>
</reference>
<evidence type="ECO:0008006" key="6">
    <source>
        <dbReference type="Google" id="ProtNLM"/>
    </source>
</evidence>
<dbReference type="InterPro" id="IPR011990">
    <property type="entry name" value="TPR-like_helical_dom_sf"/>
</dbReference>
<dbReference type="Pfam" id="PF18833">
    <property type="entry name" value="TPR_22"/>
    <property type="match status" value="1"/>
</dbReference>
<dbReference type="STRING" id="765440.A0A0C3GNA0"/>
<dbReference type="InParanoid" id="A0A0C3GNA0"/>
<dbReference type="PROSITE" id="PS50005">
    <property type="entry name" value="TPR"/>
    <property type="match status" value="6"/>
</dbReference>
<dbReference type="GO" id="GO:0055087">
    <property type="term" value="C:Ski complex"/>
    <property type="evidence" value="ECO:0007669"/>
    <property type="project" value="InterPro"/>
</dbReference>
<evidence type="ECO:0000313" key="4">
    <source>
        <dbReference type="EMBL" id="KIM92011.1"/>
    </source>
</evidence>
<feature type="repeat" description="TPR" evidence="3">
    <location>
        <begin position="1141"/>
        <end position="1174"/>
    </location>
</feature>
<dbReference type="InterPro" id="IPR040962">
    <property type="entry name" value="TPR_22"/>
</dbReference>
<gene>
    <name evidence="4" type="ORF">PILCRDRAFT_810008</name>
</gene>
<accession>A0A0C3GNA0</accession>
<feature type="repeat" description="TPR" evidence="3">
    <location>
        <begin position="1185"/>
        <end position="1218"/>
    </location>
</feature>
<dbReference type="SUPFAM" id="SSF48452">
    <property type="entry name" value="TPR-like"/>
    <property type="match status" value="5"/>
</dbReference>
<feature type="repeat" description="TPR" evidence="3">
    <location>
        <begin position="980"/>
        <end position="1013"/>
    </location>
</feature>
<dbReference type="OrthoDB" id="421075at2759"/>
<protein>
    <recommendedName>
        <fullName evidence="6">Superkiller protein 3</fullName>
    </recommendedName>
</protein>
<keyword evidence="1" id="KW-0677">Repeat</keyword>